<dbReference type="GO" id="GO:0016878">
    <property type="term" value="F:acid-thiol ligase activity"/>
    <property type="evidence" value="ECO:0007669"/>
    <property type="project" value="UniProtKB-ARBA"/>
</dbReference>
<dbReference type="SUPFAM" id="SSF56801">
    <property type="entry name" value="Acetyl-CoA synthetase-like"/>
    <property type="match status" value="1"/>
</dbReference>
<dbReference type="PANTHER" id="PTHR43767:SF1">
    <property type="entry name" value="NONRIBOSOMAL PEPTIDE SYNTHASE PES1 (EUROFUNG)-RELATED"/>
    <property type="match status" value="1"/>
</dbReference>
<dbReference type="Gene3D" id="3.30.300.30">
    <property type="match status" value="1"/>
</dbReference>
<evidence type="ECO:0000256" key="3">
    <source>
        <dbReference type="SAM" id="Phobius"/>
    </source>
</evidence>
<keyword evidence="3" id="KW-0812">Transmembrane</keyword>
<dbReference type="FunFam" id="3.30.300.30:FF:000008">
    <property type="entry name" value="2,3-dihydroxybenzoate-AMP ligase"/>
    <property type="match status" value="1"/>
</dbReference>
<dbReference type="InterPro" id="IPR020845">
    <property type="entry name" value="AMP-binding_CS"/>
</dbReference>
<keyword evidence="2" id="KW-0436">Ligase</keyword>
<evidence type="ECO:0000259" key="4">
    <source>
        <dbReference type="Pfam" id="PF00501"/>
    </source>
</evidence>
<keyword evidence="3" id="KW-1133">Transmembrane helix</keyword>
<dbReference type="OrthoDB" id="9803968at2"/>
<dbReference type="AlphaFoldDB" id="A0A1H4CMS2"/>
<evidence type="ECO:0000313" key="6">
    <source>
        <dbReference type="EMBL" id="SEA61746.1"/>
    </source>
</evidence>
<proteinExistence type="inferred from homology"/>
<dbReference type="InterPro" id="IPR045851">
    <property type="entry name" value="AMP-bd_C_sf"/>
</dbReference>
<name>A0A1H4CMS2_9ACTO</name>
<dbReference type="InterPro" id="IPR000873">
    <property type="entry name" value="AMP-dep_synth/lig_dom"/>
</dbReference>
<dbReference type="RefSeq" id="WP_092565462.1">
    <property type="nucleotide sequence ID" value="NZ_FNQV01000013.1"/>
</dbReference>
<dbReference type="InterPro" id="IPR025110">
    <property type="entry name" value="AMP-bd_C"/>
</dbReference>
<keyword evidence="7" id="KW-1185">Reference proteome</keyword>
<evidence type="ECO:0000256" key="2">
    <source>
        <dbReference type="ARBA" id="ARBA00022598"/>
    </source>
</evidence>
<reference evidence="7" key="1">
    <citation type="submission" date="2016-10" db="EMBL/GenBank/DDBJ databases">
        <authorList>
            <person name="Varghese N."/>
            <person name="Submissions S."/>
        </authorList>
    </citation>
    <scope>NUCLEOTIDE SEQUENCE [LARGE SCALE GENOMIC DNA]</scope>
    <source>
        <strain evidence="7">KPR-1</strain>
    </source>
</reference>
<dbReference type="InterPro" id="IPR042099">
    <property type="entry name" value="ANL_N_sf"/>
</dbReference>
<dbReference type="Proteomes" id="UP000199288">
    <property type="component" value="Unassembled WGS sequence"/>
</dbReference>
<dbReference type="Pfam" id="PF13193">
    <property type="entry name" value="AMP-binding_C"/>
    <property type="match status" value="1"/>
</dbReference>
<sequence>MKIDHSLTASIDEIDLNPASFLARNAHFTPNKLALIYEDQELTYAEFTRNVKAIASRLRASGVKDGDRIFYLGMNSAAFLETMFATWWLGAVFTPLNFRLAPAEISELLVRGTPHSIIVESSHAEVLSHVYGAQRHHIFLIDNDPAVEAAAGAPPYWHRASEVFGDVSEDLPAPKQVGMRDLALLLFTSGTTGVPKGVQLTFGNIWWNSVNVDTSVDTRVGDMNLAVAPMFHIGALNSFTIRAFERGNTTVVRRAFDPVRTLKDIEDFAINSAFVVPAQLLVMSNQAEFEGADLTSMRATICAGAPVPPVIIAKYAEKGVDVQQAWGLTETSPFATYLPAAMTKEKTGSCGISMLHTEVKLVDPVMLEDVTTPGETGEMWVRGPNVTPGYWNAPEANEAAFHEGWFRSGDIGYADEDGYLFIVDRLKDMIITGGENVYPAEVERVLIEYPGCSDVAVVGQKDPKWGENVVAVMAMEGGAKPTIEQVREFCDRHLARYKLPKKLVLVDAVPRNSSGKLDKRSIRDMVASGATEIQG</sequence>
<organism evidence="6 7">
    <name type="scientific">Bowdeniella nasicola</name>
    <dbReference type="NCBI Taxonomy" id="208480"/>
    <lineage>
        <taxon>Bacteria</taxon>
        <taxon>Bacillati</taxon>
        <taxon>Actinomycetota</taxon>
        <taxon>Actinomycetes</taxon>
        <taxon>Actinomycetales</taxon>
        <taxon>Actinomycetaceae</taxon>
        <taxon>Bowdeniella</taxon>
    </lineage>
</organism>
<evidence type="ECO:0000256" key="1">
    <source>
        <dbReference type="ARBA" id="ARBA00006432"/>
    </source>
</evidence>
<dbReference type="EMBL" id="FNQV01000013">
    <property type="protein sequence ID" value="SEA61746.1"/>
    <property type="molecule type" value="Genomic_DNA"/>
</dbReference>
<dbReference type="InterPro" id="IPR050237">
    <property type="entry name" value="ATP-dep_AMP-bd_enzyme"/>
</dbReference>
<comment type="similarity">
    <text evidence="1">Belongs to the ATP-dependent AMP-binding enzyme family.</text>
</comment>
<evidence type="ECO:0000259" key="5">
    <source>
        <dbReference type="Pfam" id="PF13193"/>
    </source>
</evidence>
<accession>A0A1H4CMS2</accession>
<evidence type="ECO:0000313" key="7">
    <source>
        <dbReference type="Proteomes" id="UP000199288"/>
    </source>
</evidence>
<feature type="domain" description="AMP-binding enzyme C-terminal" evidence="5">
    <location>
        <begin position="441"/>
        <end position="516"/>
    </location>
</feature>
<dbReference type="PROSITE" id="PS00455">
    <property type="entry name" value="AMP_BINDING"/>
    <property type="match status" value="1"/>
</dbReference>
<dbReference type="PANTHER" id="PTHR43767">
    <property type="entry name" value="LONG-CHAIN-FATTY-ACID--COA LIGASE"/>
    <property type="match status" value="1"/>
</dbReference>
<dbReference type="Pfam" id="PF00501">
    <property type="entry name" value="AMP-binding"/>
    <property type="match status" value="1"/>
</dbReference>
<gene>
    <name evidence="6" type="ORF">SAMN02910418_01997</name>
</gene>
<keyword evidence="3" id="KW-0472">Membrane</keyword>
<dbReference type="Gene3D" id="3.40.50.12780">
    <property type="entry name" value="N-terminal domain of ligase-like"/>
    <property type="match status" value="1"/>
</dbReference>
<feature type="domain" description="AMP-dependent synthetase/ligase" evidence="4">
    <location>
        <begin position="23"/>
        <end position="391"/>
    </location>
</feature>
<feature type="transmembrane region" description="Helical" evidence="3">
    <location>
        <begin position="69"/>
        <end position="90"/>
    </location>
</feature>
<protein>
    <submittedName>
        <fullName evidence="6">Fatty-acyl-CoA synthase</fullName>
    </submittedName>
</protein>